<accession>A0A3A4AQ02</accession>
<feature type="transmembrane region" description="Helical" evidence="1">
    <location>
        <begin position="60"/>
        <end position="79"/>
    </location>
</feature>
<reference evidence="2 3" key="1">
    <citation type="submission" date="2018-09" db="EMBL/GenBank/DDBJ databases">
        <title>YIM 75507 draft genome.</title>
        <authorList>
            <person name="Tang S."/>
            <person name="Feng Y."/>
        </authorList>
    </citation>
    <scope>NUCLEOTIDE SEQUENCE [LARGE SCALE GENOMIC DNA]</scope>
    <source>
        <strain evidence="2 3">YIM 75507</strain>
    </source>
</reference>
<keyword evidence="3" id="KW-1185">Reference proteome</keyword>
<feature type="transmembrane region" description="Helical" evidence="1">
    <location>
        <begin position="91"/>
        <end position="109"/>
    </location>
</feature>
<keyword evidence="1" id="KW-0472">Membrane</keyword>
<name>A0A3A4AQ02_9ACTN</name>
<feature type="transmembrane region" description="Helical" evidence="1">
    <location>
        <begin position="20"/>
        <end position="40"/>
    </location>
</feature>
<evidence type="ECO:0000256" key="1">
    <source>
        <dbReference type="SAM" id="Phobius"/>
    </source>
</evidence>
<comment type="caution">
    <text evidence="2">The sequence shown here is derived from an EMBL/GenBank/DDBJ whole genome shotgun (WGS) entry which is preliminary data.</text>
</comment>
<keyword evidence="1" id="KW-1133">Transmembrane helix</keyword>
<evidence type="ECO:0000313" key="3">
    <source>
        <dbReference type="Proteomes" id="UP000265768"/>
    </source>
</evidence>
<dbReference type="EMBL" id="QZEY01000006">
    <property type="protein sequence ID" value="RJL31766.1"/>
    <property type="molecule type" value="Genomic_DNA"/>
</dbReference>
<sequence length="141" mass="14564">MAQNHAPNPAMPGQVRAVQVLMWIGVAFGVIALVLTLPLLLSPGSAFQAAGVEPPPMGALWGLTILSAIFLVAELILVLRIPRRQASTRTGIIVFFGLSAVVALVNAALSKSFAGGVFSVVVAAVIIGLLMSAPAKEYFSA</sequence>
<keyword evidence="1" id="KW-0812">Transmembrane</keyword>
<protein>
    <submittedName>
        <fullName evidence="2">Uncharacterized protein</fullName>
    </submittedName>
</protein>
<dbReference type="Proteomes" id="UP000265768">
    <property type="component" value="Unassembled WGS sequence"/>
</dbReference>
<evidence type="ECO:0000313" key="2">
    <source>
        <dbReference type="EMBL" id="RJL31766.1"/>
    </source>
</evidence>
<dbReference type="AlphaFoldDB" id="A0A3A4AQ02"/>
<organism evidence="2 3">
    <name type="scientific">Bailinhaonella thermotolerans</name>
    <dbReference type="NCBI Taxonomy" id="1070861"/>
    <lineage>
        <taxon>Bacteria</taxon>
        <taxon>Bacillati</taxon>
        <taxon>Actinomycetota</taxon>
        <taxon>Actinomycetes</taxon>
        <taxon>Streptosporangiales</taxon>
        <taxon>Streptosporangiaceae</taxon>
        <taxon>Bailinhaonella</taxon>
    </lineage>
</organism>
<dbReference type="RefSeq" id="WP_119927794.1">
    <property type="nucleotide sequence ID" value="NZ_QZEY01000006.1"/>
</dbReference>
<proteinExistence type="predicted"/>
<gene>
    <name evidence="2" type="ORF">D5H75_18915</name>
</gene>
<feature type="transmembrane region" description="Helical" evidence="1">
    <location>
        <begin position="115"/>
        <end position="135"/>
    </location>
</feature>